<dbReference type="PANTHER" id="PTHR43401:SF2">
    <property type="entry name" value="L-THREONINE 3-DEHYDROGENASE"/>
    <property type="match status" value="1"/>
</dbReference>
<dbReference type="InterPro" id="IPR050129">
    <property type="entry name" value="Zn_alcohol_dh"/>
</dbReference>
<dbReference type="InterPro" id="IPR011032">
    <property type="entry name" value="GroES-like_sf"/>
</dbReference>
<gene>
    <name evidence="4" type="ordered locus">Gobs_2515</name>
</gene>
<protein>
    <submittedName>
        <fullName evidence="4">Alcohol dehydrogenase</fullName>
    </submittedName>
</protein>
<dbReference type="HOGENOM" id="CLU_2553423_0_0_11"/>
<dbReference type="SUPFAM" id="SSF50129">
    <property type="entry name" value="GroES-like"/>
    <property type="match status" value="1"/>
</dbReference>
<dbReference type="Gene3D" id="3.90.180.10">
    <property type="entry name" value="Medium-chain alcohol dehydrogenases, catalytic domain"/>
    <property type="match status" value="1"/>
</dbReference>
<dbReference type="STRING" id="526225.Gobs_2515"/>
<evidence type="ECO:0000256" key="1">
    <source>
        <dbReference type="ARBA" id="ARBA00001947"/>
    </source>
</evidence>
<evidence type="ECO:0000313" key="4">
    <source>
        <dbReference type="EMBL" id="ADB75185.1"/>
    </source>
</evidence>
<reference evidence="4 5" key="1">
    <citation type="journal article" date="2010" name="Stand. Genomic Sci.">
        <title>Complete genome sequence of Geodermatophilus obscurus type strain (G-20).</title>
        <authorList>
            <person name="Ivanova N."/>
            <person name="Sikorski J."/>
            <person name="Jando M."/>
            <person name="Munk C."/>
            <person name="Lapidus A."/>
            <person name="Glavina Del Rio T."/>
            <person name="Copeland A."/>
            <person name="Tice H."/>
            <person name="Cheng J.-F."/>
            <person name="Lucas S."/>
            <person name="Chen F."/>
            <person name="Nolan M."/>
            <person name="Bruce D."/>
            <person name="Goodwin L."/>
            <person name="Pitluck S."/>
            <person name="Mavromatis K."/>
            <person name="Mikhailova N."/>
            <person name="Pati A."/>
            <person name="Chen A."/>
            <person name="Palaniappan K."/>
            <person name="Land M."/>
            <person name="Hauser L."/>
            <person name="Chang Y.-J."/>
            <person name="Jeffries C.D."/>
            <person name="Meincke L."/>
            <person name="Brettin T."/>
            <person name="Detter J.C."/>
            <person name="Detter J.C."/>
            <person name="Rohde M."/>
            <person name="Goeker M."/>
            <person name="Bristow J."/>
            <person name="Eisen J.A."/>
            <person name="Markowitz V."/>
            <person name="Hugenholtz P."/>
            <person name="Kyrpides N.C."/>
            <person name="Klenk H.-P."/>
        </authorList>
    </citation>
    <scope>NUCLEOTIDE SEQUENCE [LARGE SCALE GENOMIC DNA]</scope>
    <source>
        <strain evidence="5">ATCC 25078 / DSM 43160 / JCM 3152 / KCC A-0152 / KCTC 9177 / NBRC 13315 / NRRL B-3577 / G-20</strain>
    </source>
</reference>
<comment type="cofactor">
    <cofactor evidence="1">
        <name>Zn(2+)</name>
        <dbReference type="ChEBI" id="CHEBI:29105"/>
    </cofactor>
</comment>
<dbReference type="EMBL" id="CP001867">
    <property type="protein sequence ID" value="ADB75185.1"/>
    <property type="molecule type" value="Genomic_DNA"/>
</dbReference>
<proteinExistence type="predicted"/>
<keyword evidence="2" id="KW-0560">Oxidoreductase</keyword>
<dbReference type="PANTHER" id="PTHR43401">
    <property type="entry name" value="L-THREONINE 3-DEHYDROGENASE"/>
    <property type="match status" value="1"/>
</dbReference>
<dbReference type="Pfam" id="PF08240">
    <property type="entry name" value="ADH_N"/>
    <property type="match status" value="1"/>
</dbReference>
<evidence type="ECO:0000313" key="5">
    <source>
        <dbReference type="Proteomes" id="UP000001382"/>
    </source>
</evidence>
<dbReference type="eggNOG" id="COG1063">
    <property type="taxonomic scope" value="Bacteria"/>
</dbReference>
<dbReference type="RefSeq" id="WP_012948620.1">
    <property type="nucleotide sequence ID" value="NC_013757.1"/>
</dbReference>
<dbReference type="OrthoDB" id="3567264at2"/>
<keyword evidence="5" id="KW-1185">Reference proteome</keyword>
<dbReference type="KEGG" id="gob:Gobs_2515"/>
<reference evidence="5" key="2">
    <citation type="submission" date="2010-01" db="EMBL/GenBank/DDBJ databases">
        <title>The complete genome of Geodermatophilus obscurus DSM 43160.</title>
        <authorList>
            <consortium name="US DOE Joint Genome Institute (JGI-PGF)"/>
            <person name="Lucas S."/>
            <person name="Copeland A."/>
            <person name="Lapidus A."/>
            <person name="Glavina del Rio T."/>
            <person name="Dalin E."/>
            <person name="Tice H."/>
            <person name="Bruce D."/>
            <person name="Goodwin L."/>
            <person name="Pitluck S."/>
            <person name="Kyrpides N."/>
            <person name="Mavromatis K."/>
            <person name="Ivanova N."/>
            <person name="Munk A.C."/>
            <person name="Brettin T."/>
            <person name="Detter J.C."/>
            <person name="Han C."/>
            <person name="Larimer F."/>
            <person name="Land M."/>
            <person name="Hauser L."/>
            <person name="Markowitz V."/>
            <person name="Cheng J.-F."/>
            <person name="Hugenholtz P."/>
            <person name="Woyke T."/>
            <person name="Wu D."/>
            <person name="Jando M."/>
            <person name="Schneider S."/>
            <person name="Klenk H.-P."/>
            <person name="Eisen J.A."/>
        </authorList>
    </citation>
    <scope>NUCLEOTIDE SEQUENCE [LARGE SCALE GENOMIC DNA]</scope>
    <source>
        <strain evidence="5">ATCC 25078 / DSM 43160 / JCM 3152 / KCC A-0152 / KCTC 9177 / NBRC 13315 / NRRL B-3577 / G-20</strain>
    </source>
</reference>
<accession>D2S5A5</accession>
<feature type="domain" description="Alcohol dehydrogenase-like N-terminal" evidence="3">
    <location>
        <begin position="25"/>
        <end position="71"/>
    </location>
</feature>
<dbReference type="AlphaFoldDB" id="D2S5A5"/>
<evidence type="ECO:0000256" key="2">
    <source>
        <dbReference type="ARBA" id="ARBA00023002"/>
    </source>
</evidence>
<organism evidence="4 5">
    <name type="scientific">Geodermatophilus obscurus (strain ATCC 25078 / DSM 43160 / JCM 3152 / CCUG 61914 / KCC A-0152 / KCTC 9177 / NBRC 13315 / NRRL B-3577 / G-20)</name>
    <dbReference type="NCBI Taxonomy" id="526225"/>
    <lineage>
        <taxon>Bacteria</taxon>
        <taxon>Bacillati</taxon>
        <taxon>Actinomycetota</taxon>
        <taxon>Actinomycetes</taxon>
        <taxon>Geodermatophilales</taxon>
        <taxon>Geodermatophilaceae</taxon>
        <taxon>Geodermatophilus</taxon>
    </lineage>
</organism>
<dbReference type="InterPro" id="IPR013154">
    <property type="entry name" value="ADH-like_N"/>
</dbReference>
<dbReference type="GO" id="GO:0016491">
    <property type="term" value="F:oxidoreductase activity"/>
    <property type="evidence" value="ECO:0007669"/>
    <property type="project" value="UniProtKB-KW"/>
</dbReference>
<dbReference type="Proteomes" id="UP000001382">
    <property type="component" value="Chromosome"/>
</dbReference>
<name>D2S5A5_GEOOG</name>
<evidence type="ECO:0000259" key="3">
    <source>
        <dbReference type="Pfam" id="PF08240"/>
    </source>
</evidence>
<sequence>MRAARLEGVGEPLARHEVPLPRPAADEVLVRGAATGLRGSDVHIAVEGITPTPCVPTTLGHEMAGTVVVVAAVGRARGRSRT</sequence>